<name>A0A177KID8_9BACI</name>
<dbReference type="EMBL" id="LQWZ01000036">
    <property type="protein sequence ID" value="OAH53163.1"/>
    <property type="molecule type" value="Genomic_DNA"/>
</dbReference>
<evidence type="ECO:0000313" key="2">
    <source>
        <dbReference type="Proteomes" id="UP000077271"/>
    </source>
</evidence>
<organism evidence="1 2">
    <name type="scientific">Domibacillus aminovorans</name>
    <dbReference type="NCBI Taxonomy" id="29332"/>
    <lineage>
        <taxon>Bacteria</taxon>
        <taxon>Bacillati</taxon>
        <taxon>Bacillota</taxon>
        <taxon>Bacilli</taxon>
        <taxon>Bacillales</taxon>
        <taxon>Bacillaceae</taxon>
        <taxon>Domibacillus</taxon>
    </lineage>
</organism>
<protein>
    <submittedName>
        <fullName evidence="1">Uncharacterized protein</fullName>
    </submittedName>
</protein>
<accession>A0A177KID8</accession>
<dbReference type="RefSeq" id="WP_018395617.1">
    <property type="nucleotide sequence ID" value="NZ_LQWZ01000036.1"/>
</dbReference>
<reference evidence="1 2" key="1">
    <citation type="submission" date="2016-01" db="EMBL/GenBank/DDBJ databases">
        <title>Investigation of taxonomic status of Bacillus aminovorans.</title>
        <authorList>
            <person name="Verma A."/>
            <person name="Pal Y."/>
            <person name="Krishnamurthi S."/>
        </authorList>
    </citation>
    <scope>NUCLEOTIDE SEQUENCE [LARGE SCALE GENOMIC DNA]</scope>
    <source>
        <strain evidence="1 2">DSM 4337</strain>
    </source>
</reference>
<dbReference type="AlphaFoldDB" id="A0A177KID8"/>
<dbReference type="Proteomes" id="UP000077271">
    <property type="component" value="Unassembled WGS sequence"/>
</dbReference>
<gene>
    <name evidence="1" type="ORF">AWH48_12465</name>
</gene>
<sequence>MKAVIVRRKPEDVLMEKLDKARMLDEGGSFSIGNYDVCDMEAERDSSCEVKEENVVDDKLTKTA</sequence>
<comment type="caution">
    <text evidence="1">The sequence shown here is derived from an EMBL/GenBank/DDBJ whole genome shotgun (WGS) entry which is preliminary data.</text>
</comment>
<evidence type="ECO:0000313" key="1">
    <source>
        <dbReference type="EMBL" id="OAH53163.1"/>
    </source>
</evidence>
<proteinExistence type="predicted"/>